<dbReference type="PANTHER" id="PTHR24006:SF827">
    <property type="entry name" value="UBIQUITIN CARBOXYL-TERMINAL HYDROLASE 34"/>
    <property type="match status" value="1"/>
</dbReference>
<dbReference type="InterPro" id="IPR050164">
    <property type="entry name" value="Peptidase_C19"/>
</dbReference>
<organism evidence="4 5">
    <name type="scientific">Tritrichomonas musculus</name>
    <dbReference type="NCBI Taxonomy" id="1915356"/>
    <lineage>
        <taxon>Eukaryota</taxon>
        <taxon>Metamonada</taxon>
        <taxon>Parabasalia</taxon>
        <taxon>Tritrichomonadida</taxon>
        <taxon>Tritrichomonadidae</taxon>
        <taxon>Tritrichomonas</taxon>
    </lineage>
</organism>
<dbReference type="SUPFAM" id="SSF48371">
    <property type="entry name" value="ARM repeat"/>
    <property type="match status" value="1"/>
</dbReference>
<dbReference type="PROSITE" id="PS50235">
    <property type="entry name" value="USP_3"/>
    <property type="match status" value="1"/>
</dbReference>
<feature type="compositionally biased region" description="Basic and acidic residues" evidence="2">
    <location>
        <begin position="495"/>
        <end position="505"/>
    </location>
</feature>
<feature type="compositionally biased region" description="Basic and acidic residues" evidence="2">
    <location>
        <begin position="436"/>
        <end position="475"/>
    </location>
</feature>
<name>A0ABR2K1H0_9EUKA</name>
<evidence type="ECO:0000313" key="4">
    <source>
        <dbReference type="EMBL" id="KAK8884934.1"/>
    </source>
</evidence>
<evidence type="ECO:0000259" key="3">
    <source>
        <dbReference type="PROSITE" id="PS50235"/>
    </source>
</evidence>
<evidence type="ECO:0000256" key="2">
    <source>
        <dbReference type="SAM" id="MobiDB-lite"/>
    </source>
</evidence>
<dbReference type="InterPro" id="IPR028889">
    <property type="entry name" value="USP"/>
</dbReference>
<dbReference type="InterPro" id="IPR016024">
    <property type="entry name" value="ARM-type_fold"/>
</dbReference>
<feature type="region of interest" description="Disordered" evidence="2">
    <location>
        <begin position="436"/>
        <end position="532"/>
    </location>
</feature>
<feature type="compositionally biased region" description="Basic and acidic residues" evidence="2">
    <location>
        <begin position="515"/>
        <end position="525"/>
    </location>
</feature>
<dbReference type="PROSITE" id="PS00972">
    <property type="entry name" value="USP_1"/>
    <property type="match status" value="1"/>
</dbReference>
<dbReference type="Gene3D" id="3.90.70.10">
    <property type="entry name" value="Cysteine proteinases"/>
    <property type="match status" value="1"/>
</dbReference>
<proteinExistence type="predicted"/>
<evidence type="ECO:0000256" key="1">
    <source>
        <dbReference type="SAM" id="Coils"/>
    </source>
</evidence>
<dbReference type="InterPro" id="IPR038765">
    <property type="entry name" value="Papain-like_cys_pep_sf"/>
</dbReference>
<sequence length="2522" mass="294457">MDPTEDFTLWSQLLIDSLKLQIDYVSYISDSTELLFSILDIGELPDPIKIFTKSFLDLVIPQSVKLLLEIPQKIEEELDINMGFLSAVLNVGAWAAQNKKSDVYQIIPLILDKNNKFYTYHPDNSDTDQWKSIVDLFFDCGTSSMIFDLLNDTSSSLLNNILCILKIIVVCSSYREDLLEEPKNQIIDFFNNRFTTLQNPTELKLLDEKLLDHTFKIFILCAISNKWNLNLTSFFEFIYYTFKSEILEKQIFASTFLYNFLIKISNNTNFLSQFKNWCEQSNFIQFLVGKDFNENVLPYLHSIFQYFSKSKLLPSNIIELLWQRILQVHISQKERYISIIIKVMQFMPLNDVRFFFEKVTMNDNLYSDEVLKLVSLSAVFLSSMSTQLASLLFRKSLINEKVKTALFESVNNAMPLTTRKYIGDLCFGLIEEKMTADNKPQDEENQTKSEQKNDNENKIEQKSDNDSHGIQKVDNENIIGQKSENDDQSTQKVNNENKIEQKSENDDQSTQKVNNENKIEQKSENDSQSTQKVNNENIIEQKSENDDQSTQKVNNENIIEQKSENDDQSTQKVNNENIIEQKSENGDQSIQKVDNENKIEQKSENENQSIQKVEVDNNSYDDHCFLIVKSLLRKIISTFSPLDLRYMSDFEERLIGCLSYNRSAIFELIAQYDIKMTKTVTTELFHIFSCILDDPLWSFFLQIFRSLGKNATTRQAFELFPTIIGKYDFHHATISFSSFIKAYLLLSNLKEGKIKPKDPQSNEILPTQFFFTRPPVIGTDILFKLLSEANDNEVSMYVNDVLFCFLTNFSDKKEVDLLGTIHDKLLPIIVSNESSNELKRRYLNFLYMIITNSEKATHLEDFGFESHSIYRSQRVIVTIKDKKFKKRFLCDKTDTVRQLTQRLKNVTSTSSTLYLSYKNSSAEDSAALNFYDIVNNEMTFHILLCVGNINLKVPDLSKLPSIFLTNERFQQYLFKLIKVEELFDITNKILDYLPNEHSVVEMTLDPSKVIEVINDNNEDFYFVQYCLQTLVDQLILGDYETIIENYVNFKFIDKLILYCKENKEKSEKVLYEILRIFFFLITENDESCSNDLIELLFNAIVNSNDENTILSAAYLYKKIVLMFPDTDAIINNLELYEKVIIKTNKDEWQIILDSSKSLKNLSPIFEMTLQKIEQINLINYQHFVDLFTLLIPIVPTDIVTNDVFDKCVSILIHEKGQTFISLCEVAISIIDSNNIELNSINPEIITQLISRALHCDSSTEQKASFNLCTSLIEKFPSCLDNIHKIFSELFKNPSKFWNYSPSQIEKKIIGYAGLTNLGATCYMNSVFQQLFNCIQFRDLLFQEEGKQETIEKVDDNGKSQIFNIFVNMLFGKKGYIDTNDFCRTFKGWGKQLINTHEQQDAVEFMILFLDQLPENLQRPFKGTFIHKITDVNDSYCSSNEENFFALSIDIKHFTTIEESFNSFLKYELFTGENQIFSDTLGTKIDAKKYTRIKVAPPNLVLHLKRFEYSRSTFNYIKIKSRFEVPQTIDISPLLEDEKETNTKYTLKGVVLHEGNANSGHYISLVKHKETWIKCNDKNLSIFNFNDFMEETFGGQSSSFCAYLLFYSLDVNDEISIQEEFDLLSPSLKNKIENENHQFLEQQSIFSKNMVYLASHIQSTEIMTDYFINIFTHSSNGDDSYVISERLKENIHKNQKEKWLISYILSNFDDKIKPIYLNCDSNVIISSLNELIESTFQSLNKDDVLPLAEIFVRSFVDSLAWRNFHHLLTVPLRFIKHFKIVEKEDWRCSISKKIEDFYQTLISEVVLEEVDFSPAFRILQRITPTGLNSKLVTLSNRKKILESMTNYSSYFNFVVVTKQSYQIDSIFKFYSSMTKQKFNSIKFIRLVINVLSYSDFDASSMIFKFHFSINSIDVASMLLYYLRTMKPNLKEALVKHFRNCVCPLLIDFNSEVFALGVQILQEIFDTVTFPSNLQFKDKKPSAATKWISKAQKEKLKEQIAIEKLKEKTESSEKLKEKVELESSENLEKNLNESTDTIESFEKVLNESSENLEKVSNAELPSGMLVVIDQMDLFVKEELIPKISHYSFWMRSFLATYRALLTMTKDFKVEHFNTILDLFNSCKEKSNDFEFCYENLLITLNIFPPEVTKVAGPQYLKSIFYNAKNSIHNNSKLKLFLSAVLKSSDEVFKAYFETPENYEFFKNLFLFYDYEEADECIMKIINFNNEKINDFKEVYTYPTSLKNYKKINSLLKSEADISPEIIQILLTDFFKNITHYEIIYKLIPSLLIKINKVEDFPSLEIPDDAFNRFLYLLQRRFSSSKNQQEDLDTLWEFTKLIMNKIPHFKKIFCDNIRFQLKSNLIFRYFDFVLQFEKNEFESEVTEFLEILSKYPIEKVAPEFNQKIVEFVKKIENLEILNNYFVTILSHNDIYESNELEEMARIILSKINDEQIGEAILLLSSQFDTKYQFICLSGYKRIFSALSLICEMKPNFSEQVISSIPFKKQIWPTWDFSERAKNILISHIP</sequence>
<keyword evidence="1" id="KW-0175">Coiled coil</keyword>
<keyword evidence="5" id="KW-1185">Reference proteome</keyword>
<dbReference type="Pfam" id="PF00443">
    <property type="entry name" value="UCH"/>
    <property type="match status" value="1"/>
</dbReference>
<reference evidence="4 5" key="1">
    <citation type="submission" date="2024-04" db="EMBL/GenBank/DDBJ databases">
        <title>Tritrichomonas musculus Genome.</title>
        <authorList>
            <person name="Alves-Ferreira E."/>
            <person name="Grigg M."/>
            <person name="Lorenzi H."/>
            <person name="Galac M."/>
        </authorList>
    </citation>
    <scope>NUCLEOTIDE SEQUENCE [LARGE SCALE GENOMIC DNA]</scope>
    <source>
        <strain evidence="4 5">EAF2021</strain>
    </source>
</reference>
<dbReference type="PANTHER" id="PTHR24006">
    <property type="entry name" value="UBIQUITIN CARBOXYL-TERMINAL HYDROLASE"/>
    <property type="match status" value="1"/>
</dbReference>
<dbReference type="Proteomes" id="UP001470230">
    <property type="component" value="Unassembled WGS sequence"/>
</dbReference>
<dbReference type="InterPro" id="IPR001394">
    <property type="entry name" value="Peptidase_C19_UCH"/>
</dbReference>
<protein>
    <submittedName>
        <fullName evidence="4">Ubiquitin carboxyl-terminal hydrolase 34</fullName>
    </submittedName>
</protein>
<comment type="caution">
    <text evidence="4">The sequence shown here is derived from an EMBL/GenBank/DDBJ whole genome shotgun (WGS) entry which is preliminary data.</text>
</comment>
<dbReference type="InterPro" id="IPR018200">
    <property type="entry name" value="USP_CS"/>
</dbReference>
<feature type="coiled-coil region" evidence="1">
    <location>
        <begin position="1986"/>
        <end position="2056"/>
    </location>
</feature>
<gene>
    <name evidence="4" type="ORF">M9Y10_044057</name>
</gene>
<evidence type="ECO:0000313" key="5">
    <source>
        <dbReference type="Proteomes" id="UP001470230"/>
    </source>
</evidence>
<keyword evidence="4" id="KW-0378">Hydrolase</keyword>
<dbReference type="PROSITE" id="PS00973">
    <property type="entry name" value="USP_2"/>
    <property type="match status" value="1"/>
</dbReference>
<dbReference type="GO" id="GO:0016787">
    <property type="term" value="F:hydrolase activity"/>
    <property type="evidence" value="ECO:0007669"/>
    <property type="project" value="UniProtKB-KW"/>
</dbReference>
<dbReference type="EMBL" id="JAPFFF010000008">
    <property type="protein sequence ID" value="KAK8884934.1"/>
    <property type="molecule type" value="Genomic_DNA"/>
</dbReference>
<feature type="domain" description="USP" evidence="3">
    <location>
        <begin position="1312"/>
        <end position="1609"/>
    </location>
</feature>
<dbReference type="SUPFAM" id="SSF54001">
    <property type="entry name" value="Cysteine proteinases"/>
    <property type="match status" value="1"/>
</dbReference>
<accession>A0ABR2K1H0</accession>
<feature type="compositionally biased region" description="Polar residues" evidence="2">
    <location>
        <begin position="478"/>
        <end position="494"/>
    </location>
</feature>